<protein>
    <submittedName>
        <fullName evidence="1">Uncharacterized protein</fullName>
    </submittedName>
</protein>
<dbReference type="EMBL" id="JZEY01000054">
    <property type="protein sequence ID" value="KKB08803.1"/>
    <property type="molecule type" value="Genomic_DNA"/>
</dbReference>
<dbReference type="Proteomes" id="UP000033649">
    <property type="component" value="Unassembled WGS sequence"/>
</dbReference>
<evidence type="ECO:0000313" key="2">
    <source>
        <dbReference type="Proteomes" id="UP000033649"/>
    </source>
</evidence>
<reference evidence="1 2" key="1">
    <citation type="submission" date="2015-03" db="EMBL/GenBank/DDBJ databases">
        <authorList>
            <person name="Hassan Y."/>
            <person name="Lepp D."/>
            <person name="Li X.-Z."/>
            <person name="Zhou T."/>
        </authorList>
    </citation>
    <scope>NUCLEOTIDE SEQUENCE [LARGE SCALE GENOMIC DNA]</scope>
    <source>
        <strain evidence="1 2">IPL18</strain>
    </source>
</reference>
<dbReference type="AlphaFoldDB" id="A0A0F5FJ26"/>
<comment type="caution">
    <text evidence="1">The sequence shown here is derived from an EMBL/GenBank/DDBJ whole genome shotgun (WGS) entry which is preliminary data.</text>
</comment>
<evidence type="ECO:0000313" key="1">
    <source>
        <dbReference type="EMBL" id="KKB08803.1"/>
    </source>
</evidence>
<dbReference type="OrthoDB" id="7943925at2"/>
<name>A0A0F5FJ26_9HYPH</name>
<dbReference type="RefSeq" id="WP_046103492.1">
    <property type="nucleotide sequence ID" value="NZ_JZEY01000054.1"/>
</dbReference>
<gene>
    <name evidence="1" type="ORF">VE26_01655</name>
</gene>
<organism evidence="1 2">
    <name type="scientific">Devosia chinhatensis</name>
    <dbReference type="NCBI Taxonomy" id="429727"/>
    <lineage>
        <taxon>Bacteria</taxon>
        <taxon>Pseudomonadati</taxon>
        <taxon>Pseudomonadota</taxon>
        <taxon>Alphaproteobacteria</taxon>
        <taxon>Hyphomicrobiales</taxon>
        <taxon>Devosiaceae</taxon>
        <taxon>Devosia</taxon>
    </lineage>
</organism>
<accession>A0A0F5FJ26</accession>
<keyword evidence="2" id="KW-1185">Reference proteome</keyword>
<proteinExistence type="predicted"/>
<sequence>MQISSWDEIERDLKLGVFLITVAAQSLIGDRSKPAKAFGKAALGAGLREDEPAMAQADEIEDVLDFDVTTTHFHQVARLCFDFVNDRTPLDQLDVGDLQSDTLNWMTYFLSAIPHDEYATQLGVHSSRFIEHADKGGEFPLPGLHLAASAKANLVEFLQSFPGELEHGIGFAPYEIAAMAGMNIASVRNFIGPAGNKPIRSMPSKDSTGVYGQPLDTLQWLAGRRNFNPGPLSSDWLHQVADRVETPEQTGAMIGIYAWTNRITTEMLADRSSLPVELIAGWTRGELTTTEDAAAIAEAAGVDPEFYTDLVARCGGVTARI</sequence>
<dbReference type="PATRIC" id="fig|429727.3.peg.351"/>